<reference evidence="2" key="1">
    <citation type="journal article" date="2014" name="Front. Microbiol.">
        <title>High frequency of phylogenetically diverse reductive dehalogenase-homologous genes in deep subseafloor sedimentary metagenomes.</title>
        <authorList>
            <person name="Kawai M."/>
            <person name="Futagami T."/>
            <person name="Toyoda A."/>
            <person name="Takaki Y."/>
            <person name="Nishi S."/>
            <person name="Hori S."/>
            <person name="Arai W."/>
            <person name="Tsubouchi T."/>
            <person name="Morono Y."/>
            <person name="Uchiyama I."/>
            <person name="Ito T."/>
            <person name="Fujiyama A."/>
            <person name="Inagaki F."/>
            <person name="Takami H."/>
        </authorList>
    </citation>
    <scope>NUCLEOTIDE SEQUENCE</scope>
    <source>
        <strain evidence="2">Expedition CK06-06</strain>
    </source>
</reference>
<protein>
    <recommendedName>
        <fullName evidence="1">Glycosyltransferase subfamily 4-like N-terminal domain-containing protein</fullName>
    </recommendedName>
</protein>
<dbReference type="PANTHER" id="PTHR45947:SF3">
    <property type="entry name" value="SULFOQUINOVOSYL TRANSFERASE SQD2"/>
    <property type="match status" value="1"/>
</dbReference>
<feature type="domain" description="Glycosyltransferase subfamily 4-like N-terminal" evidence="1">
    <location>
        <begin position="14"/>
        <end position="165"/>
    </location>
</feature>
<evidence type="ECO:0000259" key="1">
    <source>
        <dbReference type="Pfam" id="PF13439"/>
    </source>
</evidence>
<name>X1RNX4_9ZZZZ</name>
<accession>X1RNX4</accession>
<dbReference type="Pfam" id="PF13439">
    <property type="entry name" value="Glyco_transf_4"/>
    <property type="match status" value="1"/>
</dbReference>
<dbReference type="AlphaFoldDB" id="X1RNX4"/>
<evidence type="ECO:0000313" key="2">
    <source>
        <dbReference type="EMBL" id="GAI68671.1"/>
    </source>
</evidence>
<dbReference type="InterPro" id="IPR028098">
    <property type="entry name" value="Glyco_trans_4-like_N"/>
</dbReference>
<sequence>MKIVVVTPYFYPHIGGAENYAYNIAKGLKEEYNWEIVVITSNHEEKKYIEEKIDRIKIYRLPQWFKISNTPVNPMWLFGIHRILIEEQPDIINAHSPVPFISDITFLVAGKIPLVITYHSGSMIKQSSILNPLIALYELLFLPMLFRKSQKIICYSPDFMKRNLNIYKAKVNCIAPGPTNLKLISGFICFTIDIASNR</sequence>
<dbReference type="PANTHER" id="PTHR45947">
    <property type="entry name" value="SULFOQUINOVOSYL TRANSFERASE SQD2"/>
    <property type="match status" value="1"/>
</dbReference>
<comment type="caution">
    <text evidence="2">The sequence shown here is derived from an EMBL/GenBank/DDBJ whole genome shotgun (WGS) entry which is preliminary data.</text>
</comment>
<organism evidence="2">
    <name type="scientific">marine sediment metagenome</name>
    <dbReference type="NCBI Taxonomy" id="412755"/>
    <lineage>
        <taxon>unclassified sequences</taxon>
        <taxon>metagenomes</taxon>
        <taxon>ecological metagenomes</taxon>
    </lineage>
</organism>
<dbReference type="GO" id="GO:0016757">
    <property type="term" value="F:glycosyltransferase activity"/>
    <property type="evidence" value="ECO:0007669"/>
    <property type="project" value="TreeGrafter"/>
</dbReference>
<proteinExistence type="predicted"/>
<dbReference type="SUPFAM" id="SSF53756">
    <property type="entry name" value="UDP-Glycosyltransferase/glycogen phosphorylase"/>
    <property type="match status" value="1"/>
</dbReference>
<dbReference type="EMBL" id="BARW01000737">
    <property type="protein sequence ID" value="GAI68671.1"/>
    <property type="molecule type" value="Genomic_DNA"/>
</dbReference>
<dbReference type="Gene3D" id="3.40.50.2000">
    <property type="entry name" value="Glycogen Phosphorylase B"/>
    <property type="match status" value="1"/>
</dbReference>
<gene>
    <name evidence="2" type="ORF">S12H4_02833</name>
</gene>
<dbReference type="InterPro" id="IPR050194">
    <property type="entry name" value="Glycosyltransferase_grp1"/>
</dbReference>